<sequence length="318" mass="34385">MAFADRVDSVLRAGEAPNLHGLVVVENGQITLERYGAGEDFKLNEPLGHVTFGPDTLHDVRSVTKSVVSLLYGIALAEKLVAPPEESLLAQFPEYPDLAEDPQRARLTVEHALTMTLGLEWDESVPYTSTANSEIAMEYAPDRHRFVLERPVVEEPGLRRTYCGGATALIGRLVAKGSGRSLTEFARSALFEPLGIGEFEWGRGGDGVEMAAAGLRLTPRDLAAIGTLLLDGGRGIVPRSWIEELWRPRVQIDDRSAYSYHWYVGTGEHPGLSAHGNGGQVLHLAPERGLVVAMTAGNYDNFAQSTSATVLDAVLQGA</sequence>
<dbReference type="GO" id="GO:0016787">
    <property type="term" value="F:hydrolase activity"/>
    <property type="evidence" value="ECO:0007669"/>
    <property type="project" value="UniProtKB-KW"/>
</dbReference>
<protein>
    <submittedName>
        <fullName evidence="2">Serine hydrolase domain-containing protein</fullName>
        <ecNumber evidence="2">3.-.-.-</ecNumber>
    </submittedName>
</protein>
<dbReference type="InterPro" id="IPR050789">
    <property type="entry name" value="Diverse_Enzym_Activities"/>
</dbReference>
<evidence type="ECO:0000259" key="1">
    <source>
        <dbReference type="Pfam" id="PF00144"/>
    </source>
</evidence>
<proteinExistence type="predicted"/>
<dbReference type="RefSeq" id="WP_219534964.1">
    <property type="nucleotide sequence ID" value="NZ_JAHKRM010000024.1"/>
</dbReference>
<dbReference type="PANTHER" id="PTHR43283">
    <property type="entry name" value="BETA-LACTAMASE-RELATED"/>
    <property type="match status" value="1"/>
</dbReference>
<dbReference type="Proteomes" id="UP001597097">
    <property type="component" value="Unassembled WGS sequence"/>
</dbReference>
<accession>A0ABW4GM47</accession>
<keyword evidence="3" id="KW-1185">Reference proteome</keyword>
<gene>
    <name evidence="2" type="ORF">ACFSJ0_42935</name>
</gene>
<dbReference type="InterPro" id="IPR001466">
    <property type="entry name" value="Beta-lactam-related"/>
</dbReference>
<dbReference type="Pfam" id="PF00144">
    <property type="entry name" value="Beta-lactamase"/>
    <property type="match status" value="1"/>
</dbReference>
<organism evidence="2 3">
    <name type="scientific">Nonomuraea guangzhouensis</name>
    <dbReference type="NCBI Taxonomy" id="1291555"/>
    <lineage>
        <taxon>Bacteria</taxon>
        <taxon>Bacillati</taxon>
        <taxon>Actinomycetota</taxon>
        <taxon>Actinomycetes</taxon>
        <taxon>Streptosporangiales</taxon>
        <taxon>Streptosporangiaceae</taxon>
        <taxon>Nonomuraea</taxon>
    </lineage>
</organism>
<evidence type="ECO:0000313" key="2">
    <source>
        <dbReference type="EMBL" id="MFD1543861.1"/>
    </source>
</evidence>
<evidence type="ECO:0000313" key="3">
    <source>
        <dbReference type="Proteomes" id="UP001597097"/>
    </source>
</evidence>
<name>A0ABW4GM47_9ACTN</name>
<feature type="domain" description="Beta-lactamase-related" evidence="1">
    <location>
        <begin position="22"/>
        <end position="296"/>
    </location>
</feature>
<comment type="caution">
    <text evidence="2">The sequence shown here is derived from an EMBL/GenBank/DDBJ whole genome shotgun (WGS) entry which is preliminary data.</text>
</comment>
<reference evidence="3" key="1">
    <citation type="journal article" date="2019" name="Int. J. Syst. Evol. Microbiol.">
        <title>The Global Catalogue of Microorganisms (GCM) 10K type strain sequencing project: providing services to taxonomists for standard genome sequencing and annotation.</title>
        <authorList>
            <consortium name="The Broad Institute Genomics Platform"/>
            <consortium name="The Broad Institute Genome Sequencing Center for Infectious Disease"/>
            <person name="Wu L."/>
            <person name="Ma J."/>
        </authorList>
    </citation>
    <scope>NUCLEOTIDE SEQUENCE [LARGE SCALE GENOMIC DNA]</scope>
    <source>
        <strain evidence="3">CGMCC 1.15399</strain>
    </source>
</reference>
<dbReference type="PANTHER" id="PTHR43283:SF7">
    <property type="entry name" value="BETA-LACTAMASE-RELATED DOMAIN-CONTAINING PROTEIN"/>
    <property type="match status" value="1"/>
</dbReference>
<dbReference type="EMBL" id="JBHUCM010000042">
    <property type="protein sequence ID" value="MFD1543861.1"/>
    <property type="molecule type" value="Genomic_DNA"/>
</dbReference>
<dbReference type="EC" id="3.-.-.-" evidence="2"/>
<keyword evidence="2" id="KW-0378">Hydrolase</keyword>